<feature type="transmembrane region" description="Helical" evidence="6">
    <location>
        <begin position="103"/>
        <end position="124"/>
    </location>
</feature>
<feature type="transmembrane region" description="Helical" evidence="6">
    <location>
        <begin position="251"/>
        <end position="273"/>
    </location>
</feature>
<feature type="transmembrane region" description="Helical" evidence="6">
    <location>
        <begin position="189"/>
        <end position="206"/>
    </location>
</feature>
<dbReference type="GeneID" id="59334222"/>
<dbReference type="Proteomes" id="UP000593566">
    <property type="component" value="Unassembled WGS sequence"/>
</dbReference>
<feature type="transmembrane region" description="Helical" evidence="6">
    <location>
        <begin position="444"/>
        <end position="467"/>
    </location>
</feature>
<feature type="transmembrane region" description="Helical" evidence="6">
    <location>
        <begin position="145"/>
        <end position="169"/>
    </location>
</feature>
<feature type="transmembrane region" description="Helical" evidence="6">
    <location>
        <begin position="218"/>
        <end position="239"/>
    </location>
</feature>
<evidence type="ECO:0000256" key="4">
    <source>
        <dbReference type="ARBA" id="ARBA00022989"/>
    </source>
</evidence>
<feature type="transmembrane region" description="Helical" evidence="6">
    <location>
        <begin position="321"/>
        <end position="340"/>
    </location>
</feature>
<dbReference type="PANTHER" id="PTHR45649">
    <property type="entry name" value="AMINO-ACID PERMEASE BAT1"/>
    <property type="match status" value="1"/>
</dbReference>
<dbReference type="EMBL" id="JACCJB010000022">
    <property type="protein sequence ID" value="KAF6218468.1"/>
    <property type="molecule type" value="Genomic_DNA"/>
</dbReference>
<keyword evidence="3 6" id="KW-0812">Transmembrane</keyword>
<keyword evidence="2" id="KW-0813">Transport</keyword>
<evidence type="ECO:0000256" key="2">
    <source>
        <dbReference type="ARBA" id="ARBA00022448"/>
    </source>
</evidence>
<dbReference type="AlphaFoldDB" id="A0A8H6C809"/>
<feature type="transmembrane region" description="Helical" evidence="6">
    <location>
        <begin position="400"/>
        <end position="424"/>
    </location>
</feature>
<comment type="subcellular location">
    <subcellularLocation>
        <location evidence="1">Membrane</location>
        <topology evidence="1">Multi-pass membrane protein</topology>
    </subcellularLocation>
</comment>
<dbReference type="GO" id="GO:0022857">
    <property type="term" value="F:transmembrane transporter activity"/>
    <property type="evidence" value="ECO:0007669"/>
    <property type="project" value="InterPro"/>
</dbReference>
<feature type="transmembrane region" description="Helical" evidence="6">
    <location>
        <begin position="473"/>
        <end position="494"/>
    </location>
</feature>
<dbReference type="InterPro" id="IPR002293">
    <property type="entry name" value="AA/rel_permease1"/>
</dbReference>
<comment type="caution">
    <text evidence="7">The sequence shown here is derived from an EMBL/GenBank/DDBJ whole genome shotgun (WGS) entry which is preliminary data.</text>
</comment>
<accession>A0A8H6C809</accession>
<reference evidence="7 8" key="1">
    <citation type="journal article" date="2020" name="Genomics">
        <title>Complete, high-quality genomes from long-read metagenomic sequencing of two wolf lichen thalli reveals enigmatic genome architecture.</title>
        <authorList>
            <person name="McKenzie S.K."/>
            <person name="Walston R.F."/>
            <person name="Allen J.L."/>
        </authorList>
    </citation>
    <scope>NUCLEOTIDE SEQUENCE [LARGE SCALE GENOMIC DNA]</scope>
    <source>
        <strain evidence="7">WasteWater1</strain>
    </source>
</reference>
<dbReference type="PANTHER" id="PTHR45649:SF4">
    <property type="entry name" value="TRANSPORTER, PUTATIVE (EUROFUNG)-RELATED"/>
    <property type="match status" value="1"/>
</dbReference>
<keyword evidence="8" id="KW-1185">Reference proteome</keyword>
<dbReference type="Gene3D" id="1.20.1740.10">
    <property type="entry name" value="Amino acid/polyamine transporter I"/>
    <property type="match status" value="1"/>
</dbReference>
<feature type="transmembrane region" description="Helical" evidence="6">
    <location>
        <begin position="63"/>
        <end position="83"/>
    </location>
</feature>
<keyword evidence="5 6" id="KW-0472">Membrane</keyword>
<sequence length="520" mass="56540">MSLPSPSTSLSSPTGDIELKNATQVLEQEQPPEAVDAYQNPWHTIFDRGDMRRLGKKQEYRRVFGPLATFGFISMYLCTWEYILVSVSGGLINGGFGGLVWEYIFTAFAFGSVVITMAEMTSMAPTSGGQYHWISEFSPPRYQKYLSYAAGWTSALGWLTGNASGYFIMSTLVEALVEVYDPSWSFTNWQSTLVMIFFLITTIYFNTWGARLLPAIEVVSLVFHLAGFVITIVPLWVLAPKNSASDVFGPVVNGGGWSSAGTSFMVGTITILFSNLGPDAAVHIALGFAMMITMLFTVGSLEDAINASSPFQNSFANTGSTGVNVALTVILALLIGAANITSLATTSREVWAFARDGGTPGHRWISKVHHRQNVPFNAVLTTSFLSFILCLIQLGSTVAFNIIISLNLIAFLGTYLISIGCLLLKRFRHEPLPPARFSLGRWGLPVNLFAFFYSLITLVFSCFPVSVPVDASTANWGPAIWGGVLGIALVSYLVQGRRDYKGPVVFVAGVRKEGMGLQTA</sequence>
<proteinExistence type="predicted"/>
<dbReference type="GO" id="GO:0016020">
    <property type="term" value="C:membrane"/>
    <property type="evidence" value="ECO:0007669"/>
    <property type="project" value="UniProtKB-SubCell"/>
</dbReference>
<feature type="transmembrane region" description="Helical" evidence="6">
    <location>
        <begin position="280"/>
        <end position="301"/>
    </location>
</feature>
<protein>
    <recommendedName>
        <fullName evidence="9">Amino acid transporter</fullName>
    </recommendedName>
</protein>
<name>A0A8H6C809_9LECA</name>
<evidence type="ECO:0000256" key="1">
    <source>
        <dbReference type="ARBA" id="ARBA00004141"/>
    </source>
</evidence>
<evidence type="ECO:0000256" key="6">
    <source>
        <dbReference type="SAM" id="Phobius"/>
    </source>
</evidence>
<dbReference type="PIRSF" id="PIRSF006060">
    <property type="entry name" value="AA_transporter"/>
    <property type="match status" value="1"/>
</dbReference>
<evidence type="ECO:0000313" key="7">
    <source>
        <dbReference type="EMBL" id="KAF6218468.1"/>
    </source>
</evidence>
<dbReference type="Pfam" id="PF13520">
    <property type="entry name" value="AA_permease_2"/>
    <property type="match status" value="1"/>
</dbReference>
<evidence type="ECO:0000256" key="3">
    <source>
        <dbReference type="ARBA" id="ARBA00022692"/>
    </source>
</evidence>
<keyword evidence="4 6" id="KW-1133">Transmembrane helix</keyword>
<evidence type="ECO:0000256" key="5">
    <source>
        <dbReference type="ARBA" id="ARBA00023136"/>
    </source>
</evidence>
<gene>
    <name evidence="7" type="ORF">HO133_005817</name>
</gene>
<dbReference type="RefSeq" id="XP_037147903.1">
    <property type="nucleotide sequence ID" value="XM_037296722.1"/>
</dbReference>
<feature type="transmembrane region" description="Helical" evidence="6">
    <location>
        <begin position="374"/>
        <end position="394"/>
    </location>
</feature>
<evidence type="ECO:0008006" key="9">
    <source>
        <dbReference type="Google" id="ProtNLM"/>
    </source>
</evidence>
<evidence type="ECO:0000313" key="8">
    <source>
        <dbReference type="Proteomes" id="UP000593566"/>
    </source>
</evidence>
<organism evidence="7 8">
    <name type="scientific">Letharia lupina</name>
    <dbReference type="NCBI Taxonomy" id="560253"/>
    <lineage>
        <taxon>Eukaryota</taxon>
        <taxon>Fungi</taxon>
        <taxon>Dikarya</taxon>
        <taxon>Ascomycota</taxon>
        <taxon>Pezizomycotina</taxon>
        <taxon>Lecanoromycetes</taxon>
        <taxon>OSLEUM clade</taxon>
        <taxon>Lecanoromycetidae</taxon>
        <taxon>Lecanorales</taxon>
        <taxon>Lecanorineae</taxon>
        <taxon>Parmeliaceae</taxon>
        <taxon>Letharia</taxon>
    </lineage>
</organism>